<accession>A0A8B6GLH4</accession>
<organism evidence="3 4">
    <name type="scientific">Mytilus galloprovincialis</name>
    <name type="common">Mediterranean mussel</name>
    <dbReference type="NCBI Taxonomy" id="29158"/>
    <lineage>
        <taxon>Eukaryota</taxon>
        <taxon>Metazoa</taxon>
        <taxon>Spiralia</taxon>
        <taxon>Lophotrochozoa</taxon>
        <taxon>Mollusca</taxon>
        <taxon>Bivalvia</taxon>
        <taxon>Autobranchia</taxon>
        <taxon>Pteriomorphia</taxon>
        <taxon>Mytilida</taxon>
        <taxon>Mytiloidea</taxon>
        <taxon>Mytilidae</taxon>
        <taxon>Mytilinae</taxon>
        <taxon>Mytilus</taxon>
    </lineage>
</organism>
<name>A0A8B6GLH4_MYTGA</name>
<feature type="chain" id="PRO_5032881481" evidence="2">
    <location>
        <begin position="20"/>
        <end position="400"/>
    </location>
</feature>
<keyword evidence="4" id="KW-1185">Reference proteome</keyword>
<evidence type="ECO:0000256" key="1">
    <source>
        <dbReference type="SAM" id="MobiDB-lite"/>
    </source>
</evidence>
<evidence type="ECO:0000313" key="4">
    <source>
        <dbReference type="Proteomes" id="UP000596742"/>
    </source>
</evidence>
<evidence type="ECO:0000256" key="2">
    <source>
        <dbReference type="SAM" id="SignalP"/>
    </source>
</evidence>
<dbReference type="AlphaFoldDB" id="A0A8B6GLH4"/>
<reference evidence="3" key="1">
    <citation type="submission" date="2018-11" db="EMBL/GenBank/DDBJ databases">
        <authorList>
            <person name="Alioto T."/>
            <person name="Alioto T."/>
        </authorList>
    </citation>
    <scope>NUCLEOTIDE SEQUENCE</scope>
</reference>
<feature type="compositionally biased region" description="Basic and acidic residues" evidence="1">
    <location>
        <begin position="356"/>
        <end position="369"/>
    </location>
</feature>
<dbReference type="OrthoDB" id="6174851at2759"/>
<feature type="signal peptide" evidence="2">
    <location>
        <begin position="1"/>
        <end position="19"/>
    </location>
</feature>
<protein>
    <submittedName>
        <fullName evidence="3">Uncharacterized protein</fullName>
    </submittedName>
</protein>
<dbReference type="Proteomes" id="UP000596742">
    <property type="component" value="Unassembled WGS sequence"/>
</dbReference>
<keyword evidence="2" id="KW-0732">Signal</keyword>
<evidence type="ECO:0000313" key="3">
    <source>
        <dbReference type="EMBL" id="VDI65485.1"/>
    </source>
</evidence>
<comment type="caution">
    <text evidence="3">The sequence shown here is derived from an EMBL/GenBank/DDBJ whole genome shotgun (WGS) entry which is preliminary data.</text>
</comment>
<proteinExistence type="predicted"/>
<gene>
    <name evidence="3" type="ORF">MGAL_10B010998</name>
</gene>
<feature type="region of interest" description="Disordered" evidence="1">
    <location>
        <begin position="325"/>
        <end position="400"/>
    </location>
</feature>
<dbReference type="EMBL" id="UYJE01008623">
    <property type="protein sequence ID" value="VDI65485.1"/>
    <property type="molecule type" value="Genomic_DNA"/>
</dbReference>
<sequence length="400" mass="45081">MNIYFCYCCLLFVIATGLSENGNWYQGCFSSNSSSIDHVDSTDAVTKLHMNLSEGQPLNEVIVECSRRCKKERYLYLASSIEEPCFCVNKSLEDWTLVEDSYCSSLMLENMETPRLGAISLSDVNDINALLSDSLNAIQLEKLHNYQSAKFLLEKSYDNRLKNRSVRLRDDKAFMVLKKDFTEFCSPSRLDDNIEEGLSSTMGNKKKGFVDRKKFSHSLPSFHKEMDAEFEKVDNSARTSVSYGSLIASYIDVADSEEDRVEACSALVACFKSMADMTSPTSAKLLNLPLNGAQLFGGKYFDTLHSSAENIRDAKETQNVYRSSFVPGGQKFDEGSRKRKSQETSNVTYGKPAKTSRYDKQDFNDRRGTDTSSNFRALPAKQGGKGSFLWKNSSKKNFKR</sequence>